<feature type="active site" evidence="8">
    <location>
        <position position="60"/>
    </location>
</feature>
<sequence>MLWYSYKYIENNYFLVMFINKIKKSLGRILGITGYAIQYGCIAHCTFEFIGDFVVCQGPSMEPTIFSKDVIITEHVSPRMNLVNRGDIIVARSPSNPHQFICKRVTALSGDSVKTGLWSEIVPRGHVWLEGDNKHNSTDSRKFGAIPQGLIRGRVIFRIWPLSEFGFLKSSKELI</sequence>
<evidence type="ECO:0000256" key="4">
    <source>
        <dbReference type="ARBA" id="ARBA00022801"/>
    </source>
</evidence>
<dbReference type="GO" id="GO:0004252">
    <property type="term" value="F:serine-type endopeptidase activity"/>
    <property type="evidence" value="ECO:0007669"/>
    <property type="project" value="InterPro"/>
</dbReference>
<dbReference type="EC" id="3.4.21.-" evidence="9"/>
<dbReference type="GO" id="GO:0006465">
    <property type="term" value="P:signal peptide processing"/>
    <property type="evidence" value="ECO:0007669"/>
    <property type="project" value="InterPro"/>
</dbReference>
<keyword evidence="6" id="KW-0472">Membrane</keyword>
<evidence type="ECO:0000256" key="1">
    <source>
        <dbReference type="ARBA" id="ARBA00004273"/>
    </source>
</evidence>
<evidence type="ECO:0000256" key="8">
    <source>
        <dbReference type="PIRSR" id="PIRSR600223-1"/>
    </source>
</evidence>
<dbReference type="Gene3D" id="2.10.109.10">
    <property type="entry name" value="Umud Fragment, subunit A"/>
    <property type="match status" value="1"/>
</dbReference>
<dbReference type="Pfam" id="PF10502">
    <property type="entry name" value="Peptidase_S26"/>
    <property type="match status" value="2"/>
</dbReference>
<name>A0A5N5SXJ4_9CRUS</name>
<comment type="caution">
    <text evidence="11">The sequence shown here is derived from an EMBL/GenBank/DDBJ whole genome shotgun (WGS) entry which is preliminary data.</text>
</comment>
<dbReference type="CDD" id="cd06530">
    <property type="entry name" value="S26_SPase_I"/>
    <property type="match status" value="1"/>
</dbReference>
<evidence type="ECO:0000313" key="11">
    <source>
        <dbReference type="EMBL" id="KAB7498645.1"/>
    </source>
</evidence>
<evidence type="ECO:0000256" key="7">
    <source>
        <dbReference type="ARBA" id="ARBA00038445"/>
    </source>
</evidence>
<evidence type="ECO:0000256" key="3">
    <source>
        <dbReference type="ARBA" id="ARBA00022792"/>
    </source>
</evidence>
<dbReference type="AlphaFoldDB" id="A0A5N5SXJ4"/>
<evidence type="ECO:0000313" key="12">
    <source>
        <dbReference type="Proteomes" id="UP000326759"/>
    </source>
</evidence>
<organism evidence="11 12">
    <name type="scientific">Armadillidium nasatum</name>
    <dbReference type="NCBI Taxonomy" id="96803"/>
    <lineage>
        <taxon>Eukaryota</taxon>
        <taxon>Metazoa</taxon>
        <taxon>Ecdysozoa</taxon>
        <taxon>Arthropoda</taxon>
        <taxon>Crustacea</taxon>
        <taxon>Multicrustacea</taxon>
        <taxon>Malacostraca</taxon>
        <taxon>Eumalacostraca</taxon>
        <taxon>Peracarida</taxon>
        <taxon>Isopoda</taxon>
        <taxon>Oniscidea</taxon>
        <taxon>Crinocheta</taxon>
        <taxon>Armadillidiidae</taxon>
        <taxon>Armadillidium</taxon>
    </lineage>
</organism>
<dbReference type="InterPro" id="IPR000223">
    <property type="entry name" value="Pept_S26A_signal_pept_1"/>
</dbReference>
<gene>
    <name evidence="11" type="primary">IMMP1L</name>
    <name evidence="11" type="ORF">Anas_02822</name>
</gene>
<keyword evidence="12" id="KW-1185">Reference proteome</keyword>
<dbReference type="OrthoDB" id="308440at2759"/>
<keyword evidence="3 9" id="KW-0999">Mitochondrion inner membrane</keyword>
<keyword evidence="9 11" id="KW-0645">Protease</keyword>
<dbReference type="GO" id="GO:0042720">
    <property type="term" value="C:mitochondrial inner membrane peptidase complex"/>
    <property type="evidence" value="ECO:0007669"/>
    <property type="project" value="TreeGrafter"/>
</dbReference>
<dbReference type="EMBL" id="SEYY01019116">
    <property type="protein sequence ID" value="KAB7498645.1"/>
    <property type="molecule type" value="Genomic_DNA"/>
</dbReference>
<feature type="domain" description="Peptidase S26" evidence="10">
    <location>
        <begin position="40"/>
        <end position="114"/>
    </location>
</feature>
<dbReference type="InterPro" id="IPR052064">
    <property type="entry name" value="Mito_IMP1_subunit"/>
</dbReference>
<comment type="subunit">
    <text evidence="2">Heterodimer of 2 subunits, IMMPL1 and IMMPL2.</text>
</comment>
<dbReference type="Proteomes" id="UP000326759">
    <property type="component" value="Unassembled WGS sequence"/>
</dbReference>
<dbReference type="PANTHER" id="PTHR12383:SF16">
    <property type="entry name" value="MITOCHONDRIAL INNER MEMBRANE PROTEASE SUBUNIT 1"/>
    <property type="match status" value="1"/>
</dbReference>
<dbReference type="FunFam" id="2.10.109.10:FF:000019">
    <property type="entry name" value="Mitochondrial inner membrane protease subunit"/>
    <property type="match status" value="1"/>
</dbReference>
<comment type="subcellular location">
    <subcellularLocation>
        <location evidence="1 9">Mitochondrion inner membrane</location>
    </subcellularLocation>
</comment>
<reference evidence="11 12" key="1">
    <citation type="journal article" date="2019" name="PLoS Biol.">
        <title>Sex chromosomes control vertical transmission of feminizing Wolbachia symbionts in an isopod.</title>
        <authorList>
            <person name="Becking T."/>
            <person name="Chebbi M.A."/>
            <person name="Giraud I."/>
            <person name="Moumen B."/>
            <person name="Laverre T."/>
            <person name="Caubet Y."/>
            <person name="Peccoud J."/>
            <person name="Gilbert C."/>
            <person name="Cordaux R."/>
        </authorList>
    </citation>
    <scope>NUCLEOTIDE SEQUENCE [LARGE SCALE GENOMIC DNA]</scope>
    <source>
        <strain evidence="11">ANa2</strain>
        <tissue evidence="11">Whole body excluding digestive tract and cuticle</tissue>
    </source>
</reference>
<protein>
    <recommendedName>
        <fullName evidence="9">Mitochondrial inner membrane protease subunit</fullName>
        <ecNumber evidence="9">3.4.21.-</ecNumber>
    </recommendedName>
</protein>
<evidence type="ECO:0000256" key="9">
    <source>
        <dbReference type="RuleBase" id="RU362041"/>
    </source>
</evidence>
<accession>A0A5N5SXJ4</accession>
<proteinExistence type="inferred from homology"/>
<dbReference type="PRINTS" id="PR00727">
    <property type="entry name" value="LEADERPTASE"/>
</dbReference>
<comment type="similarity">
    <text evidence="7">Belongs to the peptidase S26 family. IMP1 subfamily.</text>
</comment>
<dbReference type="NCBIfam" id="TIGR02227">
    <property type="entry name" value="sigpep_I_bact"/>
    <property type="match status" value="1"/>
</dbReference>
<dbReference type="InterPro" id="IPR036286">
    <property type="entry name" value="LexA/Signal_pep-like_sf"/>
</dbReference>
<evidence type="ECO:0000256" key="6">
    <source>
        <dbReference type="ARBA" id="ARBA00023136"/>
    </source>
</evidence>
<evidence type="ECO:0000256" key="5">
    <source>
        <dbReference type="ARBA" id="ARBA00023128"/>
    </source>
</evidence>
<feature type="domain" description="Peptidase S26" evidence="10">
    <location>
        <begin position="121"/>
        <end position="160"/>
    </location>
</feature>
<keyword evidence="4 9" id="KW-0378">Hydrolase</keyword>
<dbReference type="SUPFAM" id="SSF51306">
    <property type="entry name" value="LexA/Signal peptidase"/>
    <property type="match status" value="1"/>
</dbReference>
<dbReference type="InterPro" id="IPR019533">
    <property type="entry name" value="Peptidase_S26"/>
</dbReference>
<keyword evidence="5 9" id="KW-0496">Mitochondrion</keyword>
<dbReference type="GO" id="GO:0006627">
    <property type="term" value="P:protein processing involved in protein targeting to mitochondrion"/>
    <property type="evidence" value="ECO:0007669"/>
    <property type="project" value="TreeGrafter"/>
</dbReference>
<evidence type="ECO:0000259" key="10">
    <source>
        <dbReference type="Pfam" id="PF10502"/>
    </source>
</evidence>
<evidence type="ECO:0000256" key="2">
    <source>
        <dbReference type="ARBA" id="ARBA00011805"/>
    </source>
</evidence>
<feature type="active site" evidence="8">
    <location>
        <position position="103"/>
    </location>
</feature>
<dbReference type="PANTHER" id="PTHR12383">
    <property type="entry name" value="PROTEASE FAMILY S26 MITOCHONDRIAL INNER MEMBRANE PROTEASE-RELATED"/>
    <property type="match status" value="1"/>
</dbReference>